<accession>A0ACC2U2N2</accession>
<dbReference type="Proteomes" id="UP001165960">
    <property type="component" value="Unassembled WGS sequence"/>
</dbReference>
<name>A0ACC2U2N2_9FUNG</name>
<dbReference type="EMBL" id="QTSX02001520">
    <property type="protein sequence ID" value="KAJ9080816.1"/>
    <property type="molecule type" value="Genomic_DNA"/>
</dbReference>
<keyword evidence="2" id="KW-1185">Reference proteome</keyword>
<reference evidence="1" key="1">
    <citation type="submission" date="2022-04" db="EMBL/GenBank/DDBJ databases">
        <title>Genome of the entomopathogenic fungus Entomophthora muscae.</title>
        <authorList>
            <person name="Elya C."/>
            <person name="Lovett B.R."/>
            <person name="Lee E."/>
            <person name="Macias A.M."/>
            <person name="Hajek A.E."/>
            <person name="De Bivort B.L."/>
            <person name="Kasson M.T."/>
            <person name="De Fine Licht H.H."/>
            <person name="Stajich J.E."/>
        </authorList>
    </citation>
    <scope>NUCLEOTIDE SEQUENCE</scope>
    <source>
        <strain evidence="1">Berkeley</strain>
    </source>
</reference>
<gene>
    <name evidence="1" type="ORF">DSO57_1020941</name>
</gene>
<evidence type="ECO:0000313" key="1">
    <source>
        <dbReference type="EMBL" id="KAJ9080816.1"/>
    </source>
</evidence>
<organism evidence="1 2">
    <name type="scientific">Entomophthora muscae</name>
    <dbReference type="NCBI Taxonomy" id="34485"/>
    <lineage>
        <taxon>Eukaryota</taxon>
        <taxon>Fungi</taxon>
        <taxon>Fungi incertae sedis</taxon>
        <taxon>Zoopagomycota</taxon>
        <taxon>Entomophthoromycotina</taxon>
        <taxon>Entomophthoromycetes</taxon>
        <taxon>Entomophthorales</taxon>
        <taxon>Entomophthoraceae</taxon>
        <taxon>Entomophthora</taxon>
    </lineage>
</organism>
<comment type="caution">
    <text evidence="1">The sequence shown here is derived from an EMBL/GenBank/DDBJ whole genome shotgun (WGS) entry which is preliminary data.</text>
</comment>
<evidence type="ECO:0000313" key="2">
    <source>
        <dbReference type="Proteomes" id="UP001165960"/>
    </source>
</evidence>
<protein>
    <submittedName>
        <fullName evidence="1">Uncharacterized protein</fullName>
    </submittedName>
</protein>
<proteinExistence type="predicted"/>
<sequence length="281" mass="31942">MASKLAGMRATTRMPPSSEIPLTLLAVGWFLSCTFITCLTNAYLDRANPFVALPFDERRRLPDPLVGILHHVYRSLLLPRELPDTLVHIAPMLMLLRVLLAGENAYLILRRLAYLVGVGYLVRAPFVVMTLLPNPLLDCRINPNPSLFLYALEMMAQWKTSCGDVVFSGHTIMFMSASLVWIENPINWFSEQIKRLVEYSMITFSALSILSLLGATYHYTLDCTLSILTMLFVWKFYHFVIRTHYFDDTYVGRLILWADGPGLRQGLMTPLPLLGRPSPML</sequence>